<comment type="caution">
    <text evidence="1">The sequence shown here is derived from an EMBL/GenBank/DDBJ whole genome shotgun (WGS) entry which is preliminary data.</text>
</comment>
<evidence type="ECO:0008006" key="3">
    <source>
        <dbReference type="Google" id="ProtNLM"/>
    </source>
</evidence>
<name>A0A1Y1QKY4_9GAMM</name>
<dbReference type="InterPro" id="IPR035437">
    <property type="entry name" value="SNase_OB-fold_sf"/>
</dbReference>
<evidence type="ECO:0000313" key="2">
    <source>
        <dbReference type="Proteomes" id="UP000192491"/>
    </source>
</evidence>
<organism evidence="1 2">
    <name type="scientific">Thiothrix lacustris</name>
    <dbReference type="NCBI Taxonomy" id="525917"/>
    <lineage>
        <taxon>Bacteria</taxon>
        <taxon>Pseudomonadati</taxon>
        <taxon>Pseudomonadota</taxon>
        <taxon>Gammaproteobacteria</taxon>
        <taxon>Thiotrichales</taxon>
        <taxon>Thiotrichaceae</taxon>
        <taxon>Thiothrix</taxon>
    </lineage>
</organism>
<dbReference type="EMBL" id="MTEJ01000192">
    <property type="protein sequence ID" value="OQX07929.1"/>
    <property type="molecule type" value="Genomic_DNA"/>
</dbReference>
<sequence>MITPDISIVATEPYKPPLIWYHRLLRGVSFVSVPAGAAASLWLHDPAPVLITCLPAMVGLLYVLKHTDDVKHQDKTDVDVHAVVGANAIQCTPRWGVYRKMIVKIRGTRPFEHERDELDRKAQEELTRMLAGGFCEVSDLQPTNTPGIYTAHVSIRSAFPDKNGHHKHTDLAHHLLRKGWLTIDKSESVTQTFERCVAEAKAKGAGAWGYFK</sequence>
<dbReference type="Proteomes" id="UP000192491">
    <property type="component" value="Unassembled WGS sequence"/>
</dbReference>
<gene>
    <name evidence="1" type="ORF">BWK73_26805</name>
</gene>
<dbReference type="Gene3D" id="2.40.50.90">
    <property type="match status" value="1"/>
</dbReference>
<protein>
    <recommendedName>
        <fullName evidence="3">TNase-like domain-containing protein</fullName>
    </recommendedName>
</protein>
<dbReference type="AlphaFoldDB" id="A0A1Y1QKY4"/>
<evidence type="ECO:0000313" key="1">
    <source>
        <dbReference type="EMBL" id="OQX07929.1"/>
    </source>
</evidence>
<proteinExistence type="predicted"/>
<reference evidence="1 2" key="1">
    <citation type="submission" date="2017-01" db="EMBL/GenBank/DDBJ databases">
        <title>Novel large sulfur bacteria in the metagenomes of groundwater-fed chemosynthetic microbial mats in the Lake Huron basin.</title>
        <authorList>
            <person name="Sharrar A.M."/>
            <person name="Flood B.E."/>
            <person name="Bailey J.V."/>
            <person name="Jones D.S."/>
            <person name="Biddanda B."/>
            <person name="Ruberg S.A."/>
            <person name="Marcus D.N."/>
            <person name="Dick G.J."/>
        </authorList>
    </citation>
    <scope>NUCLEOTIDE SEQUENCE [LARGE SCALE GENOMIC DNA]</scope>
    <source>
        <strain evidence="1">A8</strain>
    </source>
</reference>
<accession>A0A1Y1QKY4</accession>